<dbReference type="Proteomes" id="UP000217209">
    <property type="component" value="Chromosome"/>
</dbReference>
<dbReference type="OrthoDB" id="3829914at2"/>
<protein>
    <submittedName>
        <fullName evidence="1">Uncharacterized protein</fullName>
    </submittedName>
</protein>
<evidence type="ECO:0000313" key="2">
    <source>
        <dbReference type="Proteomes" id="UP000217209"/>
    </source>
</evidence>
<accession>A0A1Q2HYC6</accession>
<dbReference type="KEGG" id="cgv:CGLAU_09485"/>
<dbReference type="AlphaFoldDB" id="A0A1Q2HYC6"/>
<sequence>MSLKGLRQAMIRAADNHFHRLGNSYRWVFESGELVWWFEIEKEARRPMYNIWKLDHYAHKDWVREDYSNLSASPAVPLSFFHDWQAADFEVDYHPERDNLHVLLNRLLDTGLPDRWRSTQVREPAGYDNLAIRERDMDRFFGALASHMHRHQTLEDIKRAYEAHGIEATHALEEHWADFEQRMRDYTPAPKPSPAPPLPKGREFDTLIVHKPDDAEEVAPKEVAEVVVNASVAKQKPSAELEELLAELNSEWPHPRHKPKLTGDRCLTFRVPKKSKASFAASLIPLLVGEGLLAAYEKSGDVWAFGDESVDLTMTTRKHHMPWVTRRGIGAWIAATSEGEDFLIVEDPYMDQDYTQTKVEDGKHRVEVREGSFEDHWVTFCDTVDEAAAVMQCWMDTRERSTDHTWEKMEFTC</sequence>
<dbReference type="EMBL" id="CP019688">
    <property type="protein sequence ID" value="AQQ15848.1"/>
    <property type="molecule type" value="Genomic_DNA"/>
</dbReference>
<gene>
    <name evidence="1" type="ORF">CGLAU_09485</name>
</gene>
<name>A0A1Q2HYC6_9CORY</name>
<dbReference type="RefSeq" id="WP_157731338.1">
    <property type="nucleotide sequence ID" value="NZ_CP019688.1"/>
</dbReference>
<evidence type="ECO:0000313" key="1">
    <source>
        <dbReference type="EMBL" id="AQQ15848.1"/>
    </source>
</evidence>
<keyword evidence="2" id="KW-1185">Reference proteome</keyword>
<organism evidence="1 2">
    <name type="scientific">Corynebacterium glaucum</name>
    <dbReference type="NCBI Taxonomy" id="187491"/>
    <lineage>
        <taxon>Bacteria</taxon>
        <taxon>Bacillati</taxon>
        <taxon>Actinomycetota</taxon>
        <taxon>Actinomycetes</taxon>
        <taxon>Mycobacteriales</taxon>
        <taxon>Corynebacteriaceae</taxon>
        <taxon>Corynebacterium</taxon>
    </lineage>
</organism>
<proteinExistence type="predicted"/>
<reference evidence="1 2" key="1">
    <citation type="submission" date="2016-12" db="EMBL/GenBank/DDBJ databases">
        <authorList>
            <person name="Song W.-J."/>
            <person name="Kurnit D.M."/>
        </authorList>
    </citation>
    <scope>NUCLEOTIDE SEQUENCE [LARGE SCALE GENOMIC DNA]</scope>
    <source>
        <strain evidence="1 2">DSM 30827</strain>
    </source>
</reference>